<protein>
    <recommendedName>
        <fullName evidence="3">Transcription initiation factor TFIID subunit 8</fullName>
    </recommendedName>
</protein>
<organism evidence="10 11">
    <name type="scientific">Marasmius oreades</name>
    <name type="common">fairy-ring Marasmius</name>
    <dbReference type="NCBI Taxonomy" id="181124"/>
    <lineage>
        <taxon>Eukaryota</taxon>
        <taxon>Fungi</taxon>
        <taxon>Dikarya</taxon>
        <taxon>Basidiomycota</taxon>
        <taxon>Agaricomycotina</taxon>
        <taxon>Agaricomycetes</taxon>
        <taxon>Agaricomycetidae</taxon>
        <taxon>Agaricales</taxon>
        <taxon>Marasmiineae</taxon>
        <taxon>Marasmiaceae</taxon>
        <taxon>Marasmius</taxon>
    </lineage>
</organism>
<dbReference type="InterPro" id="IPR006565">
    <property type="entry name" value="BTP"/>
</dbReference>
<dbReference type="InterPro" id="IPR037818">
    <property type="entry name" value="TAF8"/>
</dbReference>
<dbReference type="GO" id="GO:0006367">
    <property type="term" value="P:transcription initiation at RNA polymerase II promoter"/>
    <property type="evidence" value="ECO:0007669"/>
    <property type="project" value="TreeGrafter"/>
</dbReference>
<dbReference type="RefSeq" id="XP_043013657.1">
    <property type="nucleotide sequence ID" value="XM_043149055.1"/>
</dbReference>
<dbReference type="PANTHER" id="PTHR46469">
    <property type="entry name" value="TRANSCRIPTION INITIATION FACTOR TFIID SUBUNIT 8"/>
    <property type="match status" value="1"/>
</dbReference>
<evidence type="ECO:0000256" key="6">
    <source>
        <dbReference type="ARBA" id="ARBA00023242"/>
    </source>
</evidence>
<comment type="similarity">
    <text evidence="2">Belongs to the TAF8 family.</text>
</comment>
<dbReference type="GO" id="GO:0046982">
    <property type="term" value="F:protein heterodimerization activity"/>
    <property type="evidence" value="ECO:0007669"/>
    <property type="project" value="InterPro"/>
</dbReference>
<feature type="compositionally biased region" description="Pro residues" evidence="7">
    <location>
        <begin position="52"/>
        <end position="65"/>
    </location>
</feature>
<dbReference type="KEGG" id="more:E1B28_004559"/>
<evidence type="ECO:0000259" key="8">
    <source>
        <dbReference type="Pfam" id="PF07524"/>
    </source>
</evidence>
<gene>
    <name evidence="10" type="ORF">E1B28_004559</name>
</gene>
<evidence type="ECO:0000256" key="4">
    <source>
        <dbReference type="ARBA" id="ARBA00023015"/>
    </source>
</evidence>
<feature type="compositionally biased region" description="Basic residues" evidence="7">
    <location>
        <begin position="148"/>
        <end position="157"/>
    </location>
</feature>
<keyword evidence="6" id="KW-0539">Nucleus</keyword>
<evidence type="ECO:0000259" key="9">
    <source>
        <dbReference type="Pfam" id="PF10406"/>
    </source>
</evidence>
<evidence type="ECO:0000256" key="2">
    <source>
        <dbReference type="ARBA" id="ARBA00008767"/>
    </source>
</evidence>
<accession>A0A9P7UYW6</accession>
<dbReference type="InterPro" id="IPR009072">
    <property type="entry name" value="Histone-fold"/>
</dbReference>
<keyword evidence="5" id="KW-0804">Transcription</keyword>
<dbReference type="GeneID" id="66073635"/>
<sequence length="281" mass="31039">MSINPYPMVPASAFANLPTNLNPSTTAPVPKPNFYPAFPHLQLSSVPNQPSQEPPRPPSPAPPAVTPTVASKCVRKLITSELKGVQFDGAQGAAMERLEQEVVAFVQRLYHRAHEYAELSNRAGPVATDLLRTCDDYGISTESLRKVKSKTLRRRRKAPDMVRPHQLTSLEPRSPSPELLPSDDEETPASIPATIRSLPNVYPALPPKHTYLQTPISPPKRAALPSLEKKLKTAGLVQESLKNLLLATEDNSNQEDAELLGHIVNWEVNVRPRKKWKVGRT</sequence>
<reference evidence="10" key="1">
    <citation type="journal article" date="2021" name="Genome Biol. Evol.">
        <title>The assembled and annotated genome of the fairy-ring fungus Marasmius oreades.</title>
        <authorList>
            <person name="Hiltunen M."/>
            <person name="Ament-Velasquez S.L."/>
            <person name="Johannesson H."/>
        </authorList>
    </citation>
    <scope>NUCLEOTIDE SEQUENCE</scope>
    <source>
        <strain evidence="10">03SP1</strain>
    </source>
</reference>
<dbReference type="PANTHER" id="PTHR46469:SF1">
    <property type="entry name" value="TRANSCRIPTION INITIATION FACTOR TFIID SUBUNIT 8"/>
    <property type="match status" value="1"/>
</dbReference>
<dbReference type="Pfam" id="PF10406">
    <property type="entry name" value="TAF8_C"/>
    <property type="match status" value="1"/>
</dbReference>
<feature type="region of interest" description="Disordered" evidence="7">
    <location>
        <begin position="40"/>
        <end position="67"/>
    </location>
</feature>
<dbReference type="EMBL" id="CM032182">
    <property type="protein sequence ID" value="KAG7097187.1"/>
    <property type="molecule type" value="Genomic_DNA"/>
</dbReference>
<feature type="domain" description="Transcription factor TFIID subunit 8 C-terminal" evidence="9">
    <location>
        <begin position="199"/>
        <end position="244"/>
    </location>
</feature>
<dbReference type="InterPro" id="IPR019473">
    <property type="entry name" value="TFIID_su8_C"/>
</dbReference>
<evidence type="ECO:0000313" key="10">
    <source>
        <dbReference type="EMBL" id="KAG7097187.1"/>
    </source>
</evidence>
<keyword evidence="11" id="KW-1185">Reference proteome</keyword>
<comment type="caution">
    <text evidence="10">The sequence shown here is derived from an EMBL/GenBank/DDBJ whole genome shotgun (WGS) entry which is preliminary data.</text>
</comment>
<dbReference type="AlphaFoldDB" id="A0A9P7UYW6"/>
<dbReference type="Pfam" id="PF07524">
    <property type="entry name" value="Bromo_TP"/>
    <property type="match status" value="1"/>
</dbReference>
<comment type="subcellular location">
    <subcellularLocation>
        <location evidence="1">Nucleus</location>
    </subcellularLocation>
</comment>
<name>A0A9P7UYW6_9AGAR</name>
<feature type="compositionally biased region" description="Low complexity" evidence="7">
    <location>
        <begin position="167"/>
        <end position="180"/>
    </location>
</feature>
<evidence type="ECO:0000256" key="7">
    <source>
        <dbReference type="SAM" id="MobiDB-lite"/>
    </source>
</evidence>
<dbReference type="Proteomes" id="UP001049176">
    <property type="component" value="Chromosome 2"/>
</dbReference>
<dbReference type="OrthoDB" id="2193813at2759"/>
<evidence type="ECO:0000256" key="1">
    <source>
        <dbReference type="ARBA" id="ARBA00004123"/>
    </source>
</evidence>
<feature type="region of interest" description="Disordered" evidence="7">
    <location>
        <begin position="148"/>
        <end position="189"/>
    </location>
</feature>
<feature type="domain" description="Bromodomain associated" evidence="8">
    <location>
        <begin position="70"/>
        <end position="142"/>
    </location>
</feature>
<keyword evidence="4" id="KW-0805">Transcription regulation</keyword>
<proteinExistence type="inferred from homology"/>
<dbReference type="CDD" id="cd00076">
    <property type="entry name" value="HFD_SF"/>
    <property type="match status" value="1"/>
</dbReference>
<evidence type="ECO:0000256" key="5">
    <source>
        <dbReference type="ARBA" id="ARBA00023163"/>
    </source>
</evidence>
<dbReference type="Gene3D" id="1.10.20.10">
    <property type="entry name" value="Histone, subunit A"/>
    <property type="match status" value="1"/>
</dbReference>
<evidence type="ECO:0000313" key="11">
    <source>
        <dbReference type="Proteomes" id="UP001049176"/>
    </source>
</evidence>
<evidence type="ECO:0000256" key="3">
    <source>
        <dbReference type="ARBA" id="ARBA00017307"/>
    </source>
</evidence>
<dbReference type="GO" id="GO:0005669">
    <property type="term" value="C:transcription factor TFIID complex"/>
    <property type="evidence" value="ECO:0007669"/>
    <property type="project" value="InterPro"/>
</dbReference>